<dbReference type="InterPro" id="IPR032880">
    <property type="entry name" value="CSC1/OSCA1-like_N"/>
</dbReference>
<feature type="transmembrane region" description="Helical" evidence="7">
    <location>
        <begin position="372"/>
        <end position="391"/>
    </location>
</feature>
<feature type="domain" description="CSC1/OSCA1-like 7TM region" evidence="8">
    <location>
        <begin position="413"/>
        <end position="586"/>
    </location>
</feature>
<keyword evidence="13" id="KW-1185">Reference proteome</keyword>
<feature type="transmembrane region" description="Helical" evidence="7">
    <location>
        <begin position="411"/>
        <end position="435"/>
    </location>
</feature>
<dbReference type="Pfam" id="PF13967">
    <property type="entry name" value="RSN1_TM"/>
    <property type="match status" value="1"/>
</dbReference>
<evidence type="ECO:0000256" key="4">
    <source>
        <dbReference type="ARBA" id="ARBA00022692"/>
    </source>
</evidence>
<name>A0A9N9I6Y2_9GLOM</name>
<organism evidence="12 13">
    <name type="scientific">Dentiscutata erythropus</name>
    <dbReference type="NCBI Taxonomy" id="1348616"/>
    <lineage>
        <taxon>Eukaryota</taxon>
        <taxon>Fungi</taxon>
        <taxon>Fungi incertae sedis</taxon>
        <taxon>Mucoromycota</taxon>
        <taxon>Glomeromycotina</taxon>
        <taxon>Glomeromycetes</taxon>
        <taxon>Diversisporales</taxon>
        <taxon>Gigasporaceae</taxon>
        <taxon>Dentiscutata</taxon>
    </lineage>
</organism>
<dbReference type="PANTHER" id="PTHR13018:SF139">
    <property type="entry name" value="PHOSPHATE METABOLISM PROTEIN 7"/>
    <property type="match status" value="1"/>
</dbReference>
<comment type="subcellular location">
    <subcellularLocation>
        <location evidence="1">Membrane</location>
        <topology evidence="1">Multi-pass membrane protein</topology>
    </subcellularLocation>
</comment>
<evidence type="ECO:0000313" key="12">
    <source>
        <dbReference type="EMBL" id="CAG8721996.1"/>
    </source>
</evidence>
<evidence type="ECO:0000259" key="9">
    <source>
        <dbReference type="Pfam" id="PF12621"/>
    </source>
</evidence>
<dbReference type="Pfam" id="PF12621">
    <property type="entry name" value="PHM7_ext"/>
    <property type="match status" value="1"/>
</dbReference>
<dbReference type="InterPro" id="IPR003864">
    <property type="entry name" value="CSC1/OSCA1-like_7TM"/>
</dbReference>
<keyword evidence="5 7" id="KW-1133">Transmembrane helix</keyword>
<evidence type="ECO:0000256" key="2">
    <source>
        <dbReference type="ARBA" id="ARBA00007779"/>
    </source>
</evidence>
<dbReference type="InterPro" id="IPR027815">
    <property type="entry name" value="CSC1/OSCA1-like_cyt"/>
</dbReference>
<dbReference type="OrthoDB" id="1076608at2759"/>
<evidence type="ECO:0000256" key="7">
    <source>
        <dbReference type="SAM" id="Phobius"/>
    </source>
</evidence>
<comment type="caution">
    <text evidence="12">The sequence shown here is derived from an EMBL/GenBank/DDBJ whole genome shotgun (WGS) entry which is preliminary data.</text>
</comment>
<sequence length="785" mass="88616">MSGVNNATEQTSTSSATTTFESAVIFNIAVTAATFISFDLIRKRVAKVFEPRTYIVPENKRSPPVPSGFLKWLRPTLKTSDEEIVLKAGLDGYMFLRVIRTFMILFTAFTALGIGLILPVNRIGQYDKPGLESFTIGNVKDKERLYAHVIVCYLFTAAILYMMYNEYYTYIRLRNEYLTTPEHRVSARATTILVLGIPPELNNPEDLKSLFGVFPGGVKRIWINRDPANLVNLTTKRLKTINKLEQAETIFLEKSLKYVVKDSGSEQDVEDGNKIPASLRPTHKTIPLIGKKVDSIETYRDEIKHLNEEIGKQRDKEDSLKLLNSAFIQFNDYMGAQLAATLTIPRLTEISREDVIWENLNFSRTSRIIRKTISFSVTTALIVLCTLSELSKIVPFLTPLVNKLPPSAIGIIQLINVLLVTASANGIFNAIPTIIQEPTSIVSSLAQNLPLASTFFLTYVLLSLSTAAMEALQIGSLVMYFITKMFLAKTPRQIFYNETTLMYKDWGVTFPPHILMASIGLVYSVIQPLILPFTALRFALFYLAYRYNFLYVYDQIYETNGDLFINAMKSFFWGIFVFHLTMIGLMFLNEAFIAGVLLVVLFVITLALVLAMRHHFKHNPKAEFLPADLLGVIEMKTKKVIIDKNFTKSITEDVEYDEKADQGFSGSTSQQLSEKPLADIDDEYINPNVVHIKHANVDKEGDANTYKHPALIIKNPLVWIPQDSTDMYKDEVKGCRESGLNATSQGAAINENYKVEVDIDKAPNIKDELFVENAESWEDKQNVTD</sequence>
<proteinExistence type="inferred from homology"/>
<feature type="transmembrane region" description="Helical" evidence="7">
    <location>
        <begin position="456"/>
        <end position="482"/>
    </location>
</feature>
<gene>
    <name evidence="12" type="ORF">DERYTH_LOCUS14392</name>
</gene>
<dbReference type="InterPro" id="IPR045122">
    <property type="entry name" value="Csc1-like"/>
</dbReference>
<dbReference type="GO" id="GO:0005886">
    <property type="term" value="C:plasma membrane"/>
    <property type="evidence" value="ECO:0007669"/>
    <property type="project" value="TreeGrafter"/>
</dbReference>
<dbReference type="EMBL" id="CAJVPY010010814">
    <property type="protein sequence ID" value="CAG8721996.1"/>
    <property type="molecule type" value="Genomic_DNA"/>
</dbReference>
<feature type="domain" description="CSC1/OSCA1-like N-terminal transmembrane" evidence="10">
    <location>
        <begin position="20"/>
        <end position="166"/>
    </location>
</feature>
<feature type="transmembrane region" description="Helical" evidence="7">
    <location>
        <begin position="591"/>
        <end position="611"/>
    </location>
</feature>
<feature type="transmembrane region" description="Helical" evidence="7">
    <location>
        <begin position="145"/>
        <end position="164"/>
    </location>
</feature>
<feature type="transmembrane region" description="Helical" evidence="7">
    <location>
        <begin position="514"/>
        <end position="543"/>
    </location>
</feature>
<dbReference type="AlphaFoldDB" id="A0A9N9I6Y2"/>
<evidence type="ECO:0000256" key="1">
    <source>
        <dbReference type="ARBA" id="ARBA00004141"/>
    </source>
</evidence>
<evidence type="ECO:0000259" key="11">
    <source>
        <dbReference type="Pfam" id="PF14703"/>
    </source>
</evidence>
<feature type="transmembrane region" description="Helical" evidence="7">
    <location>
        <begin position="20"/>
        <end position="41"/>
    </location>
</feature>
<feature type="domain" description="CSC1/OSCA1-like cytosolic" evidence="11">
    <location>
        <begin position="190"/>
        <end position="359"/>
    </location>
</feature>
<evidence type="ECO:0000256" key="6">
    <source>
        <dbReference type="ARBA" id="ARBA00023136"/>
    </source>
</evidence>
<dbReference type="Proteomes" id="UP000789405">
    <property type="component" value="Unassembled WGS sequence"/>
</dbReference>
<evidence type="ECO:0000259" key="10">
    <source>
        <dbReference type="Pfam" id="PF13967"/>
    </source>
</evidence>
<keyword evidence="4 7" id="KW-0812">Transmembrane</keyword>
<keyword evidence="3" id="KW-0813">Transport</keyword>
<feature type="domain" description="10TM putative phosphate transporter extracellular tail" evidence="9">
    <location>
        <begin position="695"/>
        <end position="762"/>
    </location>
</feature>
<dbReference type="GO" id="GO:0005227">
    <property type="term" value="F:calcium-activated cation channel activity"/>
    <property type="evidence" value="ECO:0007669"/>
    <property type="project" value="InterPro"/>
</dbReference>
<dbReference type="InterPro" id="IPR022257">
    <property type="entry name" value="PHM7_ext"/>
</dbReference>
<dbReference type="Pfam" id="PF02714">
    <property type="entry name" value="RSN1_7TM"/>
    <property type="match status" value="1"/>
</dbReference>
<evidence type="ECO:0000259" key="8">
    <source>
        <dbReference type="Pfam" id="PF02714"/>
    </source>
</evidence>
<evidence type="ECO:0000313" key="13">
    <source>
        <dbReference type="Proteomes" id="UP000789405"/>
    </source>
</evidence>
<evidence type="ECO:0000256" key="5">
    <source>
        <dbReference type="ARBA" id="ARBA00022989"/>
    </source>
</evidence>
<feature type="transmembrane region" description="Helical" evidence="7">
    <location>
        <begin position="102"/>
        <end position="125"/>
    </location>
</feature>
<evidence type="ECO:0000256" key="3">
    <source>
        <dbReference type="ARBA" id="ARBA00022448"/>
    </source>
</evidence>
<keyword evidence="6 7" id="KW-0472">Membrane</keyword>
<accession>A0A9N9I6Y2</accession>
<protein>
    <submittedName>
        <fullName evidence="12">22968_t:CDS:1</fullName>
    </submittedName>
</protein>
<comment type="similarity">
    <text evidence="2">Belongs to the CSC1 (TC 1.A.17) family.</text>
</comment>
<dbReference type="PANTHER" id="PTHR13018">
    <property type="entry name" value="PROBABLE MEMBRANE PROTEIN DUF221-RELATED"/>
    <property type="match status" value="1"/>
</dbReference>
<dbReference type="Pfam" id="PF14703">
    <property type="entry name" value="PHM7_cyt"/>
    <property type="match status" value="1"/>
</dbReference>
<feature type="transmembrane region" description="Helical" evidence="7">
    <location>
        <begin position="563"/>
        <end position="585"/>
    </location>
</feature>
<reference evidence="12" key="1">
    <citation type="submission" date="2021-06" db="EMBL/GenBank/DDBJ databases">
        <authorList>
            <person name="Kallberg Y."/>
            <person name="Tangrot J."/>
            <person name="Rosling A."/>
        </authorList>
    </citation>
    <scope>NUCLEOTIDE SEQUENCE</scope>
    <source>
        <strain evidence="12">MA453B</strain>
    </source>
</reference>